<organism evidence="6 7">
    <name type="scientific">Rubripirellula obstinata</name>
    <dbReference type="NCBI Taxonomy" id="406547"/>
    <lineage>
        <taxon>Bacteria</taxon>
        <taxon>Pseudomonadati</taxon>
        <taxon>Planctomycetota</taxon>
        <taxon>Planctomycetia</taxon>
        <taxon>Pirellulales</taxon>
        <taxon>Pirellulaceae</taxon>
        <taxon>Rubripirellula</taxon>
    </lineage>
</organism>
<dbReference type="GO" id="GO:0046872">
    <property type="term" value="F:metal ion binding"/>
    <property type="evidence" value="ECO:0007669"/>
    <property type="project" value="UniProtKB-KW"/>
</dbReference>
<feature type="chain" id="PRO_5022749419" evidence="4">
    <location>
        <begin position="27"/>
        <end position="672"/>
    </location>
</feature>
<dbReference type="AlphaFoldDB" id="A0A5B1CLW2"/>
<reference evidence="6 7" key="1">
    <citation type="submission" date="2019-08" db="EMBL/GenBank/DDBJ databases">
        <title>Deep-cultivation of Planctomycetes and their phenomic and genomic characterization uncovers novel biology.</title>
        <authorList>
            <person name="Wiegand S."/>
            <person name="Jogler M."/>
            <person name="Boedeker C."/>
            <person name="Pinto D."/>
            <person name="Vollmers J."/>
            <person name="Rivas-Marin E."/>
            <person name="Kohn T."/>
            <person name="Peeters S.H."/>
            <person name="Heuer A."/>
            <person name="Rast P."/>
            <person name="Oberbeckmann S."/>
            <person name="Bunk B."/>
            <person name="Jeske O."/>
            <person name="Meyerdierks A."/>
            <person name="Storesund J.E."/>
            <person name="Kallscheuer N."/>
            <person name="Luecker S."/>
            <person name="Lage O.M."/>
            <person name="Pohl T."/>
            <person name="Merkel B.J."/>
            <person name="Hornburger P."/>
            <person name="Mueller R.-W."/>
            <person name="Bruemmer F."/>
            <person name="Labrenz M."/>
            <person name="Spormann A.M."/>
            <person name="Op Den Camp H."/>
            <person name="Overmann J."/>
            <person name="Amann R."/>
            <person name="Jetten M.S.M."/>
            <person name="Mascher T."/>
            <person name="Medema M.H."/>
            <person name="Devos D.P."/>
            <person name="Kaster A.-K."/>
            <person name="Ovreas L."/>
            <person name="Rohde M."/>
            <person name="Galperin M.Y."/>
            <person name="Jogler C."/>
        </authorList>
    </citation>
    <scope>NUCLEOTIDE SEQUENCE [LARGE SCALE GENOMIC DNA]</scope>
    <source>
        <strain evidence="6 7">LF1</strain>
    </source>
</reference>
<evidence type="ECO:0000256" key="2">
    <source>
        <dbReference type="ARBA" id="ARBA00022723"/>
    </source>
</evidence>
<dbReference type="SUPFAM" id="SSF51445">
    <property type="entry name" value="(Trans)glycosidases"/>
    <property type="match status" value="1"/>
</dbReference>
<comment type="cofactor">
    <cofactor evidence="1">
        <name>Ca(2+)</name>
        <dbReference type="ChEBI" id="CHEBI:29108"/>
    </cofactor>
</comment>
<protein>
    <submittedName>
        <fullName evidence="6">Cyclomaltodextrin glucanotransferase</fullName>
        <ecNumber evidence="6">2.4.1.19</ecNumber>
    </submittedName>
</protein>
<dbReference type="PANTHER" id="PTHR10357">
    <property type="entry name" value="ALPHA-AMYLASE FAMILY MEMBER"/>
    <property type="match status" value="1"/>
</dbReference>
<accession>A0A5B1CLW2</accession>
<dbReference type="Proteomes" id="UP000322699">
    <property type="component" value="Unassembled WGS sequence"/>
</dbReference>
<evidence type="ECO:0000256" key="3">
    <source>
        <dbReference type="ARBA" id="ARBA00022729"/>
    </source>
</evidence>
<sequence length="672" mass="75151" precursor="true">MIRMLKPSFAIGLLFLTLIKPSQPLAADLGTQDSQSVERPWNEDVIYFALTDRFHDGDPSNNTPKDCDPALYDLEQSEISMYHGGDFRGIEKAIQSGYFTDLGISAIWLSPPVRNAWRSAFDSGGPKTGYHGYWTQDFLDIDPHLVSSKSLDGTPYPDNRDGRMMHYRDLVNLAHQHGIKVIQDVVCNHTGPLFYYDANENGQLDSADKQEWIAPFAMDRYTNTAWVNQPQWNLLPPQPAGVQTVLGKQVNTTGVLRDFNVYGRFGFNDDSLGKSDGEEVLCDFFSLRDLYTHPEAPHFDALVDEFVEIYYFYINTIGIDGLRLDTVKHVHHEFWTAFTHRLRAKLGDDADKLLISGEVYDGNPRVLGRYTFSKDPESGQKTTEPCLDSLLNFQFCFNLRDYLRKPGADFGNPWGLQNTTDYLYRTGDQACYNEEVGFDGLRPRQKMINFYENHDGLNRFLVKEVDEVKHRLALTILMTSEGIPCVYYGAEASLRDTDGQLGRDSETGRITFAKQADQETLQSAKQAKAFELIRRLVEMRQNHPALTSGSMATLWTDADNDKGDDGLYVFTRFLVNDANEVDRSKTVLVAINANPNKSAMVNSVSLATGNDGQFSLALPGDSFLPFQVVGGGGGGGDQGAGNRVLVRQDSETSMPSITINVPASSAIVYVLQ</sequence>
<evidence type="ECO:0000259" key="5">
    <source>
        <dbReference type="SMART" id="SM00642"/>
    </source>
</evidence>
<dbReference type="Pfam" id="PF00128">
    <property type="entry name" value="Alpha-amylase"/>
    <property type="match status" value="1"/>
</dbReference>
<dbReference type="OrthoDB" id="9805159at2"/>
<dbReference type="SMART" id="SM00642">
    <property type="entry name" value="Aamy"/>
    <property type="match status" value="1"/>
</dbReference>
<dbReference type="PANTHER" id="PTHR10357:SF215">
    <property type="entry name" value="ALPHA-AMYLASE 1"/>
    <property type="match status" value="1"/>
</dbReference>
<dbReference type="EMBL" id="VRLW01000001">
    <property type="protein sequence ID" value="KAA1261322.1"/>
    <property type="molecule type" value="Genomic_DNA"/>
</dbReference>
<feature type="domain" description="Glycosyl hydrolase family 13 catalytic" evidence="5">
    <location>
        <begin position="48"/>
        <end position="540"/>
    </location>
</feature>
<gene>
    <name evidence="6" type="ORF">LF1_38690</name>
</gene>
<evidence type="ECO:0000256" key="4">
    <source>
        <dbReference type="SAM" id="SignalP"/>
    </source>
</evidence>
<dbReference type="EC" id="2.4.1.19" evidence="6"/>
<dbReference type="GO" id="GO:0043895">
    <property type="term" value="F:cyclomaltodextrin glucanotransferase activity"/>
    <property type="evidence" value="ECO:0007669"/>
    <property type="project" value="UniProtKB-EC"/>
</dbReference>
<keyword evidence="2" id="KW-0479">Metal-binding</keyword>
<dbReference type="Gene3D" id="3.20.20.80">
    <property type="entry name" value="Glycosidases"/>
    <property type="match status" value="2"/>
</dbReference>
<comment type="caution">
    <text evidence="6">The sequence shown here is derived from an EMBL/GenBank/DDBJ whole genome shotgun (WGS) entry which is preliminary data.</text>
</comment>
<keyword evidence="7" id="KW-1185">Reference proteome</keyword>
<evidence type="ECO:0000313" key="6">
    <source>
        <dbReference type="EMBL" id="KAA1261322.1"/>
    </source>
</evidence>
<keyword evidence="6" id="KW-0808">Transferase</keyword>
<evidence type="ECO:0000313" key="7">
    <source>
        <dbReference type="Proteomes" id="UP000322699"/>
    </source>
</evidence>
<name>A0A5B1CLW2_9BACT</name>
<feature type="signal peptide" evidence="4">
    <location>
        <begin position="1"/>
        <end position="26"/>
    </location>
</feature>
<proteinExistence type="predicted"/>
<evidence type="ECO:0000256" key="1">
    <source>
        <dbReference type="ARBA" id="ARBA00001913"/>
    </source>
</evidence>
<dbReference type="InterPro" id="IPR017853">
    <property type="entry name" value="GH"/>
</dbReference>
<dbReference type="InterPro" id="IPR006047">
    <property type="entry name" value="GH13_cat_dom"/>
</dbReference>
<keyword evidence="6" id="KW-0328">Glycosyltransferase</keyword>
<keyword evidence="3 4" id="KW-0732">Signal</keyword>
<dbReference type="GO" id="GO:0005975">
    <property type="term" value="P:carbohydrate metabolic process"/>
    <property type="evidence" value="ECO:0007669"/>
    <property type="project" value="InterPro"/>
</dbReference>